<keyword evidence="2" id="KW-0255">Endonuclease</keyword>
<dbReference type="PANTHER" id="PTHR12302">
    <property type="entry name" value="EBNA2 BINDING PROTEIN P100"/>
    <property type="match status" value="1"/>
</dbReference>
<dbReference type="SMART" id="SM00318">
    <property type="entry name" value="SNc"/>
    <property type="match status" value="3"/>
</dbReference>
<dbReference type="PROSITE" id="PS50830">
    <property type="entry name" value="TNASE_3"/>
    <property type="match status" value="3"/>
</dbReference>
<proteinExistence type="predicted"/>
<dbReference type="EMBL" id="JARBJD010000081">
    <property type="protein sequence ID" value="KAK2954225.1"/>
    <property type="molecule type" value="Genomic_DNA"/>
</dbReference>
<evidence type="ECO:0000313" key="7">
    <source>
        <dbReference type="Proteomes" id="UP001281761"/>
    </source>
</evidence>
<dbReference type="PANTHER" id="PTHR12302:SF3">
    <property type="entry name" value="SERINE_THREONINE-PROTEIN KINASE 31"/>
    <property type="match status" value="1"/>
</dbReference>
<gene>
    <name evidence="6" type="ORF">BLNAU_10880</name>
</gene>
<accession>A0ABQ9XS25</accession>
<feature type="domain" description="TNase-like" evidence="5">
    <location>
        <begin position="206"/>
        <end position="357"/>
    </location>
</feature>
<protein>
    <submittedName>
        <fullName evidence="6">4SNc-Tudor domain protein</fullName>
    </submittedName>
</protein>
<name>A0ABQ9XS25_9EUKA</name>
<reference evidence="6 7" key="1">
    <citation type="journal article" date="2022" name="bioRxiv">
        <title>Genomics of Preaxostyla Flagellates Illuminates Evolutionary Transitions and the Path Towards Mitochondrial Loss.</title>
        <authorList>
            <person name="Novak L.V.F."/>
            <person name="Treitli S.C."/>
            <person name="Pyrih J."/>
            <person name="Halakuc P."/>
            <person name="Pipaliya S.V."/>
            <person name="Vacek V."/>
            <person name="Brzon O."/>
            <person name="Soukal P."/>
            <person name="Eme L."/>
            <person name="Dacks J.B."/>
            <person name="Karnkowska A."/>
            <person name="Elias M."/>
            <person name="Hampl V."/>
        </authorList>
    </citation>
    <scope>NUCLEOTIDE SEQUENCE [LARGE SCALE GENOMIC DNA]</scope>
    <source>
        <strain evidence="6">NAU3</strain>
        <tissue evidence="6">Gut</tissue>
    </source>
</reference>
<organism evidence="6 7">
    <name type="scientific">Blattamonas nauphoetae</name>
    <dbReference type="NCBI Taxonomy" id="2049346"/>
    <lineage>
        <taxon>Eukaryota</taxon>
        <taxon>Metamonada</taxon>
        <taxon>Preaxostyla</taxon>
        <taxon>Oxymonadida</taxon>
        <taxon>Blattamonas</taxon>
    </lineage>
</organism>
<dbReference type="SUPFAM" id="SSF50199">
    <property type="entry name" value="Staphylococcal nuclease"/>
    <property type="match status" value="5"/>
</dbReference>
<feature type="compositionally biased region" description="Basic and acidic residues" evidence="4">
    <location>
        <begin position="838"/>
        <end position="855"/>
    </location>
</feature>
<feature type="domain" description="TNase-like" evidence="5">
    <location>
        <begin position="374"/>
        <end position="589"/>
    </location>
</feature>
<evidence type="ECO:0000313" key="6">
    <source>
        <dbReference type="EMBL" id="KAK2954225.1"/>
    </source>
</evidence>
<dbReference type="Pfam" id="PF00565">
    <property type="entry name" value="SNase"/>
    <property type="match status" value="3"/>
</dbReference>
<dbReference type="Proteomes" id="UP001281761">
    <property type="component" value="Unassembled WGS sequence"/>
</dbReference>
<keyword evidence="1" id="KW-0540">Nuclease</keyword>
<evidence type="ECO:0000256" key="2">
    <source>
        <dbReference type="ARBA" id="ARBA00022759"/>
    </source>
</evidence>
<dbReference type="Gene3D" id="2.40.50.90">
    <property type="match status" value="5"/>
</dbReference>
<feature type="region of interest" description="Disordered" evidence="4">
    <location>
        <begin position="1"/>
        <end position="25"/>
    </location>
</feature>
<feature type="compositionally biased region" description="Basic and acidic residues" evidence="4">
    <location>
        <begin position="805"/>
        <end position="823"/>
    </location>
</feature>
<evidence type="ECO:0000259" key="5">
    <source>
        <dbReference type="PROSITE" id="PS50830"/>
    </source>
</evidence>
<comment type="caution">
    <text evidence="6">The sequence shown here is derived from an EMBL/GenBank/DDBJ whole genome shotgun (WGS) entry which is preliminary data.</text>
</comment>
<keyword evidence="3" id="KW-0378">Hydrolase</keyword>
<evidence type="ECO:0000256" key="4">
    <source>
        <dbReference type="SAM" id="MobiDB-lite"/>
    </source>
</evidence>
<evidence type="ECO:0000256" key="3">
    <source>
        <dbReference type="ARBA" id="ARBA00022801"/>
    </source>
</evidence>
<feature type="compositionally biased region" description="Acidic residues" evidence="4">
    <location>
        <begin position="856"/>
        <end position="865"/>
    </location>
</feature>
<feature type="domain" description="TNase-like" evidence="5">
    <location>
        <begin position="693"/>
        <end position="832"/>
    </location>
</feature>
<keyword evidence="7" id="KW-1185">Reference proteome</keyword>
<evidence type="ECO:0000256" key="1">
    <source>
        <dbReference type="ARBA" id="ARBA00022722"/>
    </source>
</evidence>
<sequence length="1171" mass="131466">MSNKGTAVKSLDQIAAGSGGRPGQKVIDGKGTIKFVNSSTSVTIIGTARGGPPPEMVVLFEGLEGPRMKPRGQSDKWALTVRDALRKFAIGKPCFFHTTSDVPSGPEQQNFDGPNVSRRFGQVVLEEGKINLTDYVLANGLATVRPPRIERARLPEDARIHLEAQEALEKAAKEQKLGLHAGGTPPMVEADRELDPVILWQKVKGQRYPAVIDMIMSASFIRAMIEFDGKYYSFPFQLTNVQSPEIRRNQETGKRESQPFAEEAKFFVEKEVLQRDVFIIPDSAERGRLSARVIAPKGDLGQVLLKLGFARLVGLAQQNQSAQGKQSVFQGLPQSVETLYRTEQENARNQKLRIWKDYEAPPELPKAPVPTVLESFDGIVVEVVNADTLSVAPFNTSAPNFDKIMKELNLTLINKNTFSTQMASATFNADEEEKKKKDRVGNLRDARQLGLLASILLPERRVFLSSVFAPHPLTRNQQLTSSAITPPHPPYAWEARDFLRQKCIGKIVHCDVEYKRLPPPNAAAGSKNDSERDFCCVLCGNEVINVQLVKEGFARAIRHRREEARSAFYPQILEAEEEAVKAHRRLFEFDTQTSNAMRNDAPQEGPRKNIPWAAMSEEERREADEERRARYADDMARRKEERDLNEKKVLEKAPKVRIADICYNPKETRQYVPTLVGDAGGYGMGGTAKKSSNEHKALVEGVSSATRLRLTIPKHSVMLSFVIEGIRSFPTAAQLERTNPNKPVHPFAAQSVDQTRLLLLGREVDVEIHRLENSGRSWIGNVEMNGKSVAERLVDAGIAFVDTNARGDQKDEEKLKKAQDRAKQQKRGMWAFPQETEDLIKEEQERVDKLRQTGKDDDEEDEIEEQTDKHDKKGGQRDCVVLDVIDSGAVVLQVYRPPSNSLTLFCEGFATKSEDDSDRKRMMPFRENTLHPTEGSIVAVKVPKSQIPTFATSLKLPSQFASEDTTPQQSTEFEWCRAIVGPVNAEKAQLELNLIDYSVYHDIALNTIHTHLCSLPTNLNSPQPCAFSAFLAFVKPVPQSDTYGEEAANTLFRLAVGKQFTCTLEWKDSKQRPYVSLTTQSEAKVPLDEDGEPTIPASQNVYNLNTDMLARGLLMVDEDNTPRERKKDLPLYDEAEDKAIYAHIGAWVRGDFRTDEEIDVKEKRQKRTRRR</sequence>
<feature type="region of interest" description="Disordered" evidence="4">
    <location>
        <begin position="805"/>
        <end position="874"/>
    </location>
</feature>
<dbReference type="InterPro" id="IPR035437">
    <property type="entry name" value="SNase_OB-fold_sf"/>
</dbReference>
<dbReference type="InterPro" id="IPR016071">
    <property type="entry name" value="Staphylococal_nuclease_OB-fold"/>
</dbReference>